<keyword evidence="1" id="KW-0732">Signal</keyword>
<protein>
    <submittedName>
        <fullName evidence="2">Uncharacterized protein</fullName>
    </submittedName>
</protein>
<reference evidence="3" key="1">
    <citation type="submission" date="2017-01" db="EMBL/GenBank/DDBJ databases">
        <title>Comparative genomics of anhydrobiosis in the tardigrade Hypsibius dujardini.</title>
        <authorList>
            <person name="Yoshida Y."/>
            <person name="Koutsovoulos G."/>
            <person name="Laetsch D."/>
            <person name="Stevens L."/>
            <person name="Kumar S."/>
            <person name="Horikawa D."/>
            <person name="Ishino K."/>
            <person name="Komine S."/>
            <person name="Tomita M."/>
            <person name="Blaxter M."/>
            <person name="Arakawa K."/>
        </authorList>
    </citation>
    <scope>NUCLEOTIDE SEQUENCE [LARGE SCALE GENOMIC DNA]</scope>
    <source>
        <strain evidence="3">Z151</strain>
    </source>
</reference>
<name>A0A9X6NFX3_HYPEX</name>
<sequence length="251" mass="27247">MAAVSAAITTLAFSAFALINDQNVPTDVRTNLTSFTLSTRPLTDIWRKPRPDGYGKALTDDLNAPCFVAKVPLAGFVSARVTFDAPWSRLYDQGGLVFIFPQPATGSSAKRQWIKTGIEMFNDIANVATVAASERSTADWSLLPLPTGQSSVTIELSREPVNATKGKGSSLFIHWVQPDGKKNLIREITWVFEKEAGEVQVGAYVARPIRLEEAGNPSEILTVKFTDLKVQYRQIPSATSTTETSPAAVVS</sequence>
<dbReference type="AlphaFoldDB" id="A0A9X6NFX3"/>
<dbReference type="EMBL" id="MTYJ01000274">
    <property type="protein sequence ID" value="OWA52559.1"/>
    <property type="molecule type" value="Genomic_DNA"/>
</dbReference>
<feature type="chain" id="PRO_5040755182" evidence="1">
    <location>
        <begin position="18"/>
        <end position="251"/>
    </location>
</feature>
<evidence type="ECO:0000313" key="3">
    <source>
        <dbReference type="Proteomes" id="UP000192578"/>
    </source>
</evidence>
<feature type="signal peptide" evidence="1">
    <location>
        <begin position="1"/>
        <end position="17"/>
    </location>
</feature>
<evidence type="ECO:0000313" key="2">
    <source>
        <dbReference type="EMBL" id="OWA52559.1"/>
    </source>
</evidence>
<dbReference type="PANTHER" id="PTHR35332:SF2">
    <property type="entry name" value="REGULATION OF ENOLASE PROTEIN 1"/>
    <property type="match status" value="1"/>
</dbReference>
<organism evidence="2 3">
    <name type="scientific">Hypsibius exemplaris</name>
    <name type="common">Freshwater tardigrade</name>
    <dbReference type="NCBI Taxonomy" id="2072580"/>
    <lineage>
        <taxon>Eukaryota</taxon>
        <taxon>Metazoa</taxon>
        <taxon>Ecdysozoa</taxon>
        <taxon>Tardigrada</taxon>
        <taxon>Eutardigrada</taxon>
        <taxon>Parachela</taxon>
        <taxon>Hypsibioidea</taxon>
        <taxon>Hypsibiidae</taxon>
        <taxon>Hypsibius</taxon>
    </lineage>
</organism>
<dbReference type="PANTHER" id="PTHR35332">
    <property type="entry name" value="REGULATION OF ENOLASE PROTEIN 1"/>
    <property type="match status" value="1"/>
</dbReference>
<comment type="caution">
    <text evidence="2">The sequence shown here is derived from an EMBL/GenBank/DDBJ whole genome shotgun (WGS) entry which is preliminary data.</text>
</comment>
<evidence type="ECO:0000256" key="1">
    <source>
        <dbReference type="SAM" id="SignalP"/>
    </source>
</evidence>
<dbReference type="Proteomes" id="UP000192578">
    <property type="component" value="Unassembled WGS sequence"/>
</dbReference>
<dbReference type="InterPro" id="IPR009784">
    <property type="entry name" value="DUF1349"/>
</dbReference>
<dbReference type="Gene3D" id="2.60.120.200">
    <property type="match status" value="1"/>
</dbReference>
<gene>
    <name evidence="2" type="ORF">BV898_17010</name>
</gene>
<dbReference type="OrthoDB" id="42525at2759"/>
<keyword evidence="3" id="KW-1185">Reference proteome</keyword>
<accession>A0A9X6NFX3</accession>
<dbReference type="Pfam" id="PF07081">
    <property type="entry name" value="DUF1349"/>
    <property type="match status" value="1"/>
</dbReference>
<proteinExistence type="predicted"/>